<feature type="transmembrane region" description="Helical" evidence="1">
    <location>
        <begin position="7"/>
        <end position="29"/>
    </location>
</feature>
<feature type="domain" description="Methyltransferase FkbM" evidence="2">
    <location>
        <begin position="96"/>
        <end position="238"/>
    </location>
</feature>
<dbReference type="InterPro" id="IPR006342">
    <property type="entry name" value="FkbM_mtfrase"/>
</dbReference>
<dbReference type="EMBL" id="MHNY01000012">
    <property type="protein sequence ID" value="OGZ56434.1"/>
    <property type="molecule type" value="Genomic_DNA"/>
</dbReference>
<dbReference type="STRING" id="1802128.A3H64_01985"/>
<gene>
    <name evidence="3" type="ORF">A3H64_01985</name>
</gene>
<comment type="caution">
    <text evidence="3">The sequence shown here is derived from an EMBL/GenBank/DDBJ whole genome shotgun (WGS) entry which is preliminary data.</text>
</comment>
<name>A0A1G2H1T5_9BACT</name>
<dbReference type="PANTHER" id="PTHR34203:SF15">
    <property type="entry name" value="SLL1173 PROTEIN"/>
    <property type="match status" value="1"/>
</dbReference>
<evidence type="ECO:0000256" key="1">
    <source>
        <dbReference type="SAM" id="Phobius"/>
    </source>
</evidence>
<evidence type="ECO:0000259" key="2">
    <source>
        <dbReference type="Pfam" id="PF05050"/>
    </source>
</evidence>
<dbReference type="AlphaFoldDB" id="A0A1G2H1T5"/>
<sequence length="279" mass="31892">MQKTIRLLYKYTIAITNSLVLFFRSFVFLPFRTWLRFWIPGAYTDGEIKIDSLYYTIHSQHLSERIADLYMIMTCVKDKQYNPPSFEIKPHDTIVEVGGHIGSFSVYAARNAPQGRVVVYEPDPGNFTYLQKNIHLNKLSNITVKKMAVAAKKETRMFFPSTVNTAESSMYITKGQGQSIQVPTTTLSHIFEEHAVVSCDFLKLDCEGAEYEILFGTPASCLNKIQKIAMECHNPSYFNIADPCYTQEGMKIFLSRNGFAVTEVRENAMHSLLFARRDT</sequence>
<evidence type="ECO:0000313" key="4">
    <source>
        <dbReference type="Proteomes" id="UP000178186"/>
    </source>
</evidence>
<proteinExistence type="predicted"/>
<keyword evidence="1" id="KW-0812">Transmembrane</keyword>
<keyword evidence="1" id="KW-0472">Membrane</keyword>
<evidence type="ECO:0000313" key="3">
    <source>
        <dbReference type="EMBL" id="OGZ56434.1"/>
    </source>
</evidence>
<reference evidence="3 4" key="1">
    <citation type="journal article" date="2016" name="Nat. Commun.">
        <title>Thousands of microbial genomes shed light on interconnected biogeochemical processes in an aquifer system.</title>
        <authorList>
            <person name="Anantharaman K."/>
            <person name="Brown C.T."/>
            <person name="Hug L.A."/>
            <person name="Sharon I."/>
            <person name="Castelle C.J."/>
            <person name="Probst A.J."/>
            <person name="Thomas B.C."/>
            <person name="Singh A."/>
            <person name="Wilkins M.J."/>
            <person name="Karaoz U."/>
            <person name="Brodie E.L."/>
            <person name="Williams K.H."/>
            <person name="Hubbard S.S."/>
            <person name="Banfield J.F."/>
        </authorList>
    </citation>
    <scope>NUCLEOTIDE SEQUENCE [LARGE SCALE GENOMIC DNA]</scope>
</reference>
<keyword evidence="1" id="KW-1133">Transmembrane helix</keyword>
<accession>A0A1G2H1T5</accession>
<dbReference type="InterPro" id="IPR029063">
    <property type="entry name" value="SAM-dependent_MTases_sf"/>
</dbReference>
<organism evidence="3 4">
    <name type="scientific">Candidatus Ryanbacteria bacterium RIFCSPLOWO2_02_FULL_45_11c</name>
    <dbReference type="NCBI Taxonomy" id="1802128"/>
    <lineage>
        <taxon>Bacteria</taxon>
        <taxon>Candidatus Ryaniibacteriota</taxon>
    </lineage>
</organism>
<dbReference type="InterPro" id="IPR052514">
    <property type="entry name" value="SAM-dependent_MTase"/>
</dbReference>
<dbReference type="Proteomes" id="UP000178186">
    <property type="component" value="Unassembled WGS sequence"/>
</dbReference>
<dbReference type="PANTHER" id="PTHR34203">
    <property type="entry name" value="METHYLTRANSFERASE, FKBM FAMILY PROTEIN"/>
    <property type="match status" value="1"/>
</dbReference>
<dbReference type="Pfam" id="PF05050">
    <property type="entry name" value="Methyltransf_21"/>
    <property type="match status" value="1"/>
</dbReference>
<protein>
    <recommendedName>
        <fullName evidence="2">Methyltransferase FkbM domain-containing protein</fullName>
    </recommendedName>
</protein>
<dbReference type="NCBIfam" id="TIGR01444">
    <property type="entry name" value="fkbM_fam"/>
    <property type="match status" value="1"/>
</dbReference>
<dbReference type="SUPFAM" id="SSF53335">
    <property type="entry name" value="S-adenosyl-L-methionine-dependent methyltransferases"/>
    <property type="match status" value="1"/>
</dbReference>
<dbReference type="Gene3D" id="3.40.50.150">
    <property type="entry name" value="Vaccinia Virus protein VP39"/>
    <property type="match status" value="1"/>
</dbReference>